<evidence type="ECO:0000313" key="2">
    <source>
        <dbReference type="Proteomes" id="UP000220797"/>
    </source>
</evidence>
<dbReference type="SUPFAM" id="SSF52540">
    <property type="entry name" value="P-loop containing nucleoside triphosphate hydrolases"/>
    <property type="match status" value="1"/>
</dbReference>
<dbReference type="VEuPathDB" id="PlasmoDB:PGAL8A_00249500"/>
<organism evidence="1 2">
    <name type="scientific">Plasmodium gallinaceum</name>
    <dbReference type="NCBI Taxonomy" id="5849"/>
    <lineage>
        <taxon>Eukaryota</taxon>
        <taxon>Sar</taxon>
        <taxon>Alveolata</taxon>
        <taxon>Apicomplexa</taxon>
        <taxon>Aconoidasida</taxon>
        <taxon>Haemosporida</taxon>
        <taxon>Plasmodiidae</taxon>
        <taxon>Plasmodium</taxon>
        <taxon>Plasmodium (Haemamoeba)</taxon>
    </lineage>
</organism>
<name>A0A1J1GRD4_PLAGA</name>
<dbReference type="Gene3D" id="3.40.50.300">
    <property type="entry name" value="P-loop containing nucleotide triphosphate hydrolases"/>
    <property type="match status" value="1"/>
</dbReference>
<dbReference type="GeneID" id="39731023"/>
<sequence length="639" mass="77467">MMLIKKPFLKWNNIFSILYISKKNYYNIKTISGNFYRFNKRYILTSREESHLKECNKNLYEEELNSVFKQYPVYKKKNEKNEEILITNENNKDKKIGDIIKLDNYIYGVVLQINKNNIVIGKINEQEEKNTNKKLTDVNKKNIYTPFEYVDYLFQKNSKLNIFNSNRKEIYKKVIKKQLYSDILLIDFFNKINYGQKVCVIGEKELGKKKILISIMYENLLVNSIKKNENFFIICSNSYKCEVINIFSHLNELFRNTYKNIGENNNDTENQIENIYSKNYIYENIKIPDDVLLINSTPNNDSKISSYILPLLSLYNLNEYEKKYKNVILIFYDINNYNNIYLELQNQMNTFMKNYYHKNEEINKSKSLYIASLPFSIQTILSKYFSSSVYPYYKQKDNNSQKQDNSNNIKFSLENFKFSDLLNINEDKNYNISNSVTTFCFFDDDEKINQIKNYALSLSENNIYLKKNNLNIYPEINVNYFIKNDIVENNKIWRIIKNEIRNIFDKRNELFELIENKKMMKIYIDHWEYEDFIHYNNIYYILIYKNFKIFNLNSFENLVFLRNLLTYNFTNEIISQKSIELFYDQFFNYYFKNLKYFSFLYTEYYKNIKSFYQIKNAVIFLNKIDEVIKNIKPPFNYIL</sequence>
<evidence type="ECO:0000313" key="1">
    <source>
        <dbReference type="EMBL" id="CRG95095.1"/>
    </source>
</evidence>
<comment type="caution">
    <text evidence="1">The sequence shown here is derived from an EMBL/GenBank/DDBJ whole genome shotgun (WGS) entry which is preliminary data.</text>
</comment>
<protein>
    <submittedName>
        <fullName evidence="1">Uncharacterized protein</fullName>
    </submittedName>
</protein>
<dbReference type="RefSeq" id="XP_028527908.1">
    <property type="nucleotide sequence ID" value="XM_028671236.1"/>
</dbReference>
<gene>
    <name evidence="1" type="ORF">PGAL8A_00249500</name>
</gene>
<dbReference type="InterPro" id="IPR027417">
    <property type="entry name" value="P-loop_NTPase"/>
</dbReference>
<dbReference type="EMBL" id="CVMV01000032">
    <property type="protein sequence ID" value="CRG95095.1"/>
    <property type="molecule type" value="Genomic_DNA"/>
</dbReference>
<dbReference type="Proteomes" id="UP000220797">
    <property type="component" value="Unassembled WGS sequence"/>
</dbReference>
<proteinExistence type="predicted"/>
<dbReference type="AlphaFoldDB" id="A0A1J1GRD4"/>
<keyword evidence="2" id="KW-1185">Reference proteome</keyword>
<dbReference type="OrthoDB" id="376043at2759"/>
<reference evidence="1" key="1">
    <citation type="submission" date="2015-04" db="EMBL/GenBank/DDBJ databases">
        <authorList>
            <consortium name="Pathogen Informatics"/>
        </authorList>
    </citation>
    <scope>NUCLEOTIDE SEQUENCE [LARGE SCALE GENOMIC DNA]</scope>
    <source>
        <strain evidence="1">8A</strain>
    </source>
</reference>
<dbReference type="OMA" id="LIHYNNI"/>
<accession>A0A1J1GRD4</accession>